<evidence type="ECO:0000256" key="2">
    <source>
        <dbReference type="ARBA" id="ARBA00010210"/>
    </source>
</evidence>
<evidence type="ECO:0000256" key="1">
    <source>
        <dbReference type="ARBA" id="ARBA00004123"/>
    </source>
</evidence>
<dbReference type="PANTHER" id="PTHR10333">
    <property type="entry name" value="INHIBITOR OF GROWTH PROTEIN"/>
    <property type="match status" value="1"/>
</dbReference>
<feature type="site" description="Histone H3K4me3 binding" evidence="8">
    <location>
        <position position="240"/>
    </location>
</feature>
<keyword evidence="6" id="KW-0156">Chromatin regulator</keyword>
<reference evidence="13" key="1">
    <citation type="submission" date="2018-06" db="EMBL/GenBank/DDBJ databases">
        <authorList>
            <person name="Guldener U."/>
        </authorList>
    </citation>
    <scope>NUCLEOTIDE SEQUENCE [LARGE SCALE GENOMIC DNA]</scope>
    <source>
        <strain evidence="13">UTAD17</strain>
    </source>
</reference>
<dbReference type="GO" id="GO:0006325">
    <property type="term" value="P:chromatin organization"/>
    <property type="evidence" value="ECO:0007669"/>
    <property type="project" value="UniProtKB-KW"/>
</dbReference>
<keyword evidence="13" id="KW-1185">Reference proteome</keyword>
<keyword evidence="5 9" id="KW-0862">Zinc</keyword>
<keyword evidence="7" id="KW-0539">Nucleus</keyword>
<proteinExistence type="inferred from homology"/>
<evidence type="ECO:0000256" key="9">
    <source>
        <dbReference type="PIRSR" id="PIRSR628651-51"/>
    </source>
</evidence>
<evidence type="ECO:0000256" key="7">
    <source>
        <dbReference type="ARBA" id="ARBA00023242"/>
    </source>
</evidence>
<evidence type="ECO:0000256" key="4">
    <source>
        <dbReference type="ARBA" id="ARBA00022771"/>
    </source>
</evidence>
<feature type="binding site" evidence="9">
    <location>
        <position position="262"/>
    </location>
    <ligand>
        <name>Zn(2+)</name>
        <dbReference type="ChEBI" id="CHEBI:29105"/>
        <label>2</label>
    </ligand>
</feature>
<feature type="site" description="Histone H3K4me3 binding" evidence="8">
    <location>
        <position position="228"/>
    </location>
</feature>
<evidence type="ECO:0000259" key="11">
    <source>
        <dbReference type="SMART" id="SM00249"/>
    </source>
</evidence>
<dbReference type="GO" id="GO:0008270">
    <property type="term" value="F:zinc ion binding"/>
    <property type="evidence" value="ECO:0007669"/>
    <property type="project" value="UniProtKB-KW"/>
</dbReference>
<feature type="site" description="Histone H3K4me3 binding" evidence="8">
    <location>
        <position position="217"/>
    </location>
</feature>
<feature type="binding site" evidence="9">
    <location>
        <position position="220"/>
    </location>
    <ligand>
        <name>Zn(2+)</name>
        <dbReference type="ChEBI" id="CHEBI:29105"/>
        <label>1</label>
    </ligand>
</feature>
<organism evidence="12 13">
    <name type="scientific">Saccharomycodes ludwigii</name>
    <dbReference type="NCBI Taxonomy" id="36035"/>
    <lineage>
        <taxon>Eukaryota</taxon>
        <taxon>Fungi</taxon>
        <taxon>Dikarya</taxon>
        <taxon>Ascomycota</taxon>
        <taxon>Saccharomycotina</taxon>
        <taxon>Saccharomycetes</taxon>
        <taxon>Saccharomycodales</taxon>
        <taxon>Saccharomycodaceae</taxon>
        <taxon>Saccharomycodes</taxon>
    </lineage>
</organism>
<dbReference type="Proteomes" id="UP000262825">
    <property type="component" value="Unassembled WGS sequence"/>
</dbReference>
<dbReference type="CDD" id="cd15505">
    <property type="entry name" value="PHD_ING"/>
    <property type="match status" value="1"/>
</dbReference>
<dbReference type="GO" id="GO:0000785">
    <property type="term" value="C:chromatin"/>
    <property type="evidence" value="ECO:0007669"/>
    <property type="project" value="UniProtKB-ARBA"/>
</dbReference>
<sequence>MQTVFECDSDNINHTDNQETIETTIVQSSSSNDIRNQFISTLDHFVCKLIRSLWIIQRLNIESRNDINNKNNTACLKEQQAYNESLQLQQIVQREYQAVQIRLTEIKQYEKVLKKYNKIKDDESENDTGHKTNRKRRRDSKPVDITVELKSTMGGNNHSNKKKYKPNSVNSLVTHKKYITVSHIADKNNFNKKQINKIIKNTINSSTSREDDDNRLYCICKKPSEGRMIACDNQNCKIEWFHYKCVKISRAPRTQWFCSKKCKDEYKSKKK</sequence>
<comment type="subcellular location">
    <subcellularLocation>
        <location evidence="1">Nucleus</location>
    </subcellularLocation>
</comment>
<protein>
    <recommendedName>
        <fullName evidence="11">Zinc finger PHD-type domain-containing protein</fullName>
    </recommendedName>
</protein>
<keyword evidence="4" id="KW-0863">Zinc-finger</keyword>
<dbReference type="AlphaFoldDB" id="A0A376B9S3"/>
<evidence type="ECO:0000256" key="3">
    <source>
        <dbReference type="ARBA" id="ARBA00022723"/>
    </source>
</evidence>
<keyword evidence="3 9" id="KW-0479">Metal-binding</keyword>
<evidence type="ECO:0000256" key="8">
    <source>
        <dbReference type="PIRSR" id="PIRSR628651-50"/>
    </source>
</evidence>
<feature type="domain" description="Zinc finger PHD-type" evidence="11">
    <location>
        <begin position="217"/>
        <end position="263"/>
    </location>
</feature>
<feature type="binding site" evidence="9">
    <location>
        <position position="231"/>
    </location>
    <ligand>
        <name>Zn(2+)</name>
        <dbReference type="ChEBI" id="CHEBI:29105"/>
        <label>2</label>
    </ligand>
</feature>
<evidence type="ECO:0000256" key="10">
    <source>
        <dbReference type="SAM" id="MobiDB-lite"/>
    </source>
</evidence>
<feature type="binding site" evidence="9">
    <location>
        <position position="242"/>
    </location>
    <ligand>
        <name>Zn(2+)</name>
        <dbReference type="ChEBI" id="CHEBI:29105"/>
        <label>1</label>
    </ligand>
</feature>
<dbReference type="SUPFAM" id="SSF57903">
    <property type="entry name" value="FYVE/PHD zinc finger"/>
    <property type="match status" value="1"/>
</dbReference>
<feature type="binding site" evidence="9">
    <location>
        <position position="245"/>
    </location>
    <ligand>
        <name>Zn(2+)</name>
        <dbReference type="ChEBI" id="CHEBI:29105"/>
        <label>1</label>
    </ligand>
</feature>
<dbReference type="SMART" id="SM00249">
    <property type="entry name" value="PHD"/>
    <property type="match status" value="1"/>
</dbReference>
<feature type="binding site" evidence="9">
    <location>
        <position position="236"/>
    </location>
    <ligand>
        <name>Zn(2+)</name>
        <dbReference type="ChEBI" id="CHEBI:29105"/>
        <label>2</label>
    </ligand>
</feature>
<name>A0A376B9S3_9ASCO</name>
<gene>
    <name evidence="12" type="ORF">SCODWIG_03045</name>
</gene>
<dbReference type="InterPro" id="IPR001965">
    <property type="entry name" value="Znf_PHD"/>
</dbReference>
<feature type="region of interest" description="Disordered" evidence="10">
    <location>
        <begin position="122"/>
        <end position="144"/>
    </location>
</feature>
<dbReference type="InterPro" id="IPR011011">
    <property type="entry name" value="Znf_FYVE_PHD"/>
</dbReference>
<feature type="binding site" evidence="9">
    <location>
        <position position="258"/>
    </location>
    <ligand>
        <name>Zn(2+)</name>
        <dbReference type="ChEBI" id="CHEBI:29105"/>
        <label>2</label>
    </ligand>
</feature>
<dbReference type="Gene3D" id="3.30.40.10">
    <property type="entry name" value="Zinc/RING finger domain, C3HC4 (zinc finger)"/>
    <property type="match status" value="1"/>
</dbReference>
<feature type="binding site" evidence="9">
    <location>
        <position position="218"/>
    </location>
    <ligand>
        <name>Zn(2+)</name>
        <dbReference type="ChEBI" id="CHEBI:29105"/>
        <label>1</label>
    </ligand>
</feature>
<dbReference type="PANTHER" id="PTHR10333:SF42">
    <property type="entry name" value="INHIBITOR OF GROWTH PROTEIN 5"/>
    <property type="match status" value="1"/>
</dbReference>
<evidence type="ECO:0000313" key="13">
    <source>
        <dbReference type="Proteomes" id="UP000262825"/>
    </source>
</evidence>
<dbReference type="VEuPathDB" id="FungiDB:SCODWIG_03045"/>
<feature type="site" description="Histone H3K4me3 binding" evidence="8">
    <location>
        <position position="232"/>
    </location>
</feature>
<evidence type="ECO:0000256" key="6">
    <source>
        <dbReference type="ARBA" id="ARBA00022853"/>
    </source>
</evidence>
<dbReference type="GO" id="GO:0005634">
    <property type="term" value="C:nucleus"/>
    <property type="evidence" value="ECO:0007669"/>
    <property type="project" value="UniProtKB-SubCell"/>
</dbReference>
<dbReference type="EMBL" id="UFAJ01000637">
    <property type="protein sequence ID" value="SSD61284.1"/>
    <property type="molecule type" value="Genomic_DNA"/>
</dbReference>
<evidence type="ECO:0000256" key="5">
    <source>
        <dbReference type="ARBA" id="ARBA00022833"/>
    </source>
</evidence>
<dbReference type="InterPro" id="IPR028651">
    <property type="entry name" value="ING_fam"/>
</dbReference>
<evidence type="ECO:0000313" key="12">
    <source>
        <dbReference type="EMBL" id="SSD61284.1"/>
    </source>
</evidence>
<dbReference type="InterPro" id="IPR013083">
    <property type="entry name" value="Znf_RING/FYVE/PHD"/>
</dbReference>
<comment type="similarity">
    <text evidence="2">Belongs to the ING family.</text>
</comment>
<accession>A0A376B9S3</accession>